<gene>
    <name evidence="5" type="ORF">CPB83DRAFT_817380</name>
</gene>
<dbReference type="InterPro" id="IPR013830">
    <property type="entry name" value="SGNH_hydro"/>
</dbReference>
<dbReference type="EMBL" id="MU157874">
    <property type="protein sequence ID" value="KAF9526189.1"/>
    <property type="molecule type" value="Genomic_DNA"/>
</dbReference>
<keyword evidence="6" id="KW-1185">Reference proteome</keyword>
<dbReference type="GO" id="GO:0030248">
    <property type="term" value="F:cellulose binding"/>
    <property type="evidence" value="ECO:0007669"/>
    <property type="project" value="InterPro"/>
</dbReference>
<dbReference type="AlphaFoldDB" id="A0A9P6JN16"/>
<evidence type="ECO:0000256" key="3">
    <source>
        <dbReference type="SAM" id="SignalP"/>
    </source>
</evidence>
<dbReference type="InterPro" id="IPR036514">
    <property type="entry name" value="SGNH_hydro_sf"/>
</dbReference>
<dbReference type="Proteomes" id="UP000807306">
    <property type="component" value="Unassembled WGS sequence"/>
</dbReference>
<dbReference type="GO" id="GO:0005975">
    <property type="term" value="P:carbohydrate metabolic process"/>
    <property type="evidence" value="ECO:0007669"/>
    <property type="project" value="InterPro"/>
</dbReference>
<name>A0A9P6JN16_9AGAR</name>
<dbReference type="Pfam" id="PF00734">
    <property type="entry name" value="CBM_1"/>
    <property type="match status" value="1"/>
</dbReference>
<dbReference type="CDD" id="cd01830">
    <property type="entry name" value="XynE_like"/>
    <property type="match status" value="1"/>
</dbReference>
<dbReference type="PROSITE" id="PS51164">
    <property type="entry name" value="CBM1_2"/>
    <property type="match status" value="1"/>
</dbReference>
<keyword evidence="5" id="KW-0378">Hydrolase</keyword>
<feature type="chain" id="PRO_5040416921" evidence="3">
    <location>
        <begin position="16"/>
        <end position="506"/>
    </location>
</feature>
<proteinExistence type="predicted"/>
<feature type="domain" description="CBM1" evidence="4">
    <location>
        <begin position="470"/>
        <end position="506"/>
    </location>
</feature>
<evidence type="ECO:0000259" key="4">
    <source>
        <dbReference type="PROSITE" id="PS51164"/>
    </source>
</evidence>
<evidence type="ECO:0000313" key="6">
    <source>
        <dbReference type="Proteomes" id="UP000807306"/>
    </source>
</evidence>
<reference evidence="5" key="1">
    <citation type="submission" date="2020-11" db="EMBL/GenBank/DDBJ databases">
        <authorList>
            <consortium name="DOE Joint Genome Institute"/>
            <person name="Ahrendt S."/>
            <person name="Riley R."/>
            <person name="Andreopoulos W."/>
            <person name="Labutti K."/>
            <person name="Pangilinan J."/>
            <person name="Ruiz-Duenas F.J."/>
            <person name="Barrasa J.M."/>
            <person name="Sanchez-Garcia M."/>
            <person name="Camarero S."/>
            <person name="Miyauchi S."/>
            <person name="Serrano A."/>
            <person name="Linde D."/>
            <person name="Babiker R."/>
            <person name="Drula E."/>
            <person name="Ayuso-Fernandez I."/>
            <person name="Pacheco R."/>
            <person name="Padilla G."/>
            <person name="Ferreira P."/>
            <person name="Barriuso J."/>
            <person name="Kellner H."/>
            <person name="Castanera R."/>
            <person name="Alfaro M."/>
            <person name="Ramirez L."/>
            <person name="Pisabarro A.G."/>
            <person name="Kuo A."/>
            <person name="Tritt A."/>
            <person name="Lipzen A."/>
            <person name="He G."/>
            <person name="Yan M."/>
            <person name="Ng V."/>
            <person name="Cullen D."/>
            <person name="Martin F."/>
            <person name="Rosso M.-N."/>
            <person name="Henrissat B."/>
            <person name="Hibbett D."/>
            <person name="Martinez A.T."/>
            <person name="Grigoriev I.V."/>
        </authorList>
    </citation>
    <scope>NUCLEOTIDE SEQUENCE</scope>
    <source>
        <strain evidence="5">CBS 506.95</strain>
    </source>
</reference>
<evidence type="ECO:0000256" key="1">
    <source>
        <dbReference type="ARBA" id="ARBA00022729"/>
    </source>
</evidence>
<dbReference type="Pfam" id="PF13472">
    <property type="entry name" value="Lipase_GDSL_2"/>
    <property type="match status" value="1"/>
</dbReference>
<evidence type="ECO:0000256" key="2">
    <source>
        <dbReference type="SAM" id="MobiDB-lite"/>
    </source>
</evidence>
<dbReference type="InterPro" id="IPR053140">
    <property type="entry name" value="GDSL_Rv0518-like"/>
</dbReference>
<feature type="region of interest" description="Disordered" evidence="2">
    <location>
        <begin position="434"/>
        <end position="472"/>
    </location>
</feature>
<dbReference type="OrthoDB" id="10071171at2759"/>
<dbReference type="Gene3D" id="3.40.50.1110">
    <property type="entry name" value="SGNH hydrolase"/>
    <property type="match status" value="1"/>
</dbReference>
<dbReference type="PANTHER" id="PTHR43784:SF2">
    <property type="entry name" value="GDSL-LIKE LIPASE_ACYLHYDROLASE, PUTATIVE (AFU_ORTHOLOGUE AFUA_2G00820)-RELATED"/>
    <property type="match status" value="1"/>
</dbReference>
<dbReference type="InterPro" id="IPR000254">
    <property type="entry name" value="CBD"/>
</dbReference>
<dbReference type="SMART" id="SM00236">
    <property type="entry name" value="fCBD"/>
    <property type="match status" value="1"/>
</dbReference>
<keyword evidence="1 3" id="KW-0732">Signal</keyword>
<feature type="signal peptide" evidence="3">
    <location>
        <begin position="1"/>
        <end position="15"/>
    </location>
</feature>
<comment type="caution">
    <text evidence="5">The sequence shown here is derived from an EMBL/GenBank/DDBJ whole genome shotgun (WGS) entry which is preliminary data.</text>
</comment>
<evidence type="ECO:0000313" key="5">
    <source>
        <dbReference type="EMBL" id="KAF9526189.1"/>
    </source>
</evidence>
<accession>A0A9P6JN16</accession>
<protein>
    <submittedName>
        <fullName evidence="5">SGNH hydrolase-type esterase domain-containing protein</fullName>
    </submittedName>
</protein>
<dbReference type="InterPro" id="IPR035971">
    <property type="entry name" value="CBD_sf"/>
</dbReference>
<dbReference type="GO" id="GO:0005576">
    <property type="term" value="C:extracellular region"/>
    <property type="evidence" value="ECO:0007669"/>
    <property type="project" value="InterPro"/>
</dbReference>
<organism evidence="5 6">
    <name type="scientific">Crepidotus variabilis</name>
    <dbReference type="NCBI Taxonomy" id="179855"/>
    <lineage>
        <taxon>Eukaryota</taxon>
        <taxon>Fungi</taxon>
        <taxon>Dikarya</taxon>
        <taxon>Basidiomycota</taxon>
        <taxon>Agaricomycotina</taxon>
        <taxon>Agaricomycetes</taxon>
        <taxon>Agaricomycetidae</taxon>
        <taxon>Agaricales</taxon>
        <taxon>Agaricineae</taxon>
        <taxon>Crepidotaceae</taxon>
        <taxon>Crepidotus</taxon>
    </lineage>
</organism>
<dbReference type="SUPFAM" id="SSF57180">
    <property type="entry name" value="Cellulose-binding domain"/>
    <property type="match status" value="1"/>
</dbReference>
<dbReference type="SUPFAM" id="SSF52266">
    <property type="entry name" value="SGNH hydrolase"/>
    <property type="match status" value="1"/>
</dbReference>
<dbReference type="PANTHER" id="PTHR43784">
    <property type="entry name" value="GDSL-LIKE LIPASE/ACYLHYDROLASE, PUTATIVE (AFU_ORTHOLOGUE AFUA_2G00820)-RELATED"/>
    <property type="match status" value="1"/>
</dbReference>
<sequence>MIGVFILTLLSLVGANVVPFNSTTHRRDDYHWVDTWTNMPQLVEDSNMPPSPFVSVLGQSPIYSSQAAGSTTFRDTTIRQTLHMSVGAQKIRVVFSNTFGGADLPITAANVALPTGGKAGVAGIQASPIVPITFKGATSATVPKGQTLTSDDIGFPVQPQQMITVTLYTQQGQATASIDGHPGSRTTTWLQQGNHVLATTVSGSSLQHWYLLSAVQAYVPADYGSFVILGDSITDGRGSDNDMNNRWPDLLLARLQTNGLTNIAVVNQAAGGNRVLADGLGPSLISRYKRDALTQAGVRWAMIFEGVNDIGTGATGSGTQNQIANQLISAFTQIAKDAKALGLPIFAATITPFGSSQYGDASREAARQTVNDWILTSGIFDAVVDFDKFIRDPSNSAQLASQYNSGDYLHPNVAGYQYIANQFPLNIFKVSPPVTTSSPSAPEPSTTPLPTSTSSDPVPPVTTPSQPDMPKVPHWGQCGGTGFTGPTVCEEPYTCKYNNAWFSNCL</sequence>
<dbReference type="GO" id="GO:0016787">
    <property type="term" value="F:hydrolase activity"/>
    <property type="evidence" value="ECO:0007669"/>
    <property type="project" value="UniProtKB-KW"/>
</dbReference>